<protein>
    <submittedName>
        <fullName evidence="9">BAH domain-containing protein</fullName>
    </submittedName>
</protein>
<keyword evidence="8" id="KW-1185">Reference proteome</keyword>
<evidence type="ECO:0000313" key="8">
    <source>
        <dbReference type="Proteomes" id="UP000278807"/>
    </source>
</evidence>
<reference evidence="9" key="1">
    <citation type="submission" date="2017-02" db="UniProtKB">
        <authorList>
            <consortium name="WormBaseParasite"/>
        </authorList>
    </citation>
    <scope>IDENTIFICATION</scope>
</reference>
<comment type="subcellular location">
    <subcellularLocation>
        <location evidence="1">Nucleus</location>
    </subcellularLocation>
</comment>
<dbReference type="InterPro" id="IPR039050">
    <property type="entry name" value="GATAD1"/>
</dbReference>
<organism evidence="9">
    <name type="scientific">Rodentolepis nana</name>
    <name type="common">Dwarf tapeworm</name>
    <name type="synonym">Hymenolepis nana</name>
    <dbReference type="NCBI Taxonomy" id="102285"/>
    <lineage>
        <taxon>Eukaryota</taxon>
        <taxon>Metazoa</taxon>
        <taxon>Spiralia</taxon>
        <taxon>Lophotrochozoa</taxon>
        <taxon>Platyhelminthes</taxon>
        <taxon>Cestoda</taxon>
        <taxon>Eucestoda</taxon>
        <taxon>Cyclophyllidea</taxon>
        <taxon>Hymenolepididae</taxon>
        <taxon>Rodentolepis</taxon>
    </lineage>
</organism>
<proteinExistence type="predicted"/>
<evidence type="ECO:0000256" key="4">
    <source>
        <dbReference type="ARBA" id="ARBA00022833"/>
    </source>
</evidence>
<keyword evidence="4" id="KW-0862">Zinc</keyword>
<dbReference type="OrthoDB" id="9994231at2759"/>
<reference evidence="7 8" key="2">
    <citation type="submission" date="2018-11" db="EMBL/GenBank/DDBJ databases">
        <authorList>
            <consortium name="Pathogen Informatics"/>
        </authorList>
    </citation>
    <scope>NUCLEOTIDE SEQUENCE [LARGE SCALE GENOMIC DNA]</scope>
</reference>
<dbReference type="Proteomes" id="UP000278807">
    <property type="component" value="Unassembled WGS sequence"/>
</dbReference>
<evidence type="ECO:0000256" key="5">
    <source>
        <dbReference type="ARBA" id="ARBA00023242"/>
    </source>
</evidence>
<feature type="compositionally biased region" description="Polar residues" evidence="6">
    <location>
        <begin position="48"/>
        <end position="59"/>
    </location>
</feature>
<evidence type="ECO:0000256" key="1">
    <source>
        <dbReference type="ARBA" id="ARBA00004123"/>
    </source>
</evidence>
<dbReference type="PANTHER" id="PTHR13340">
    <property type="entry name" value="GATA ZINC FINGER DOMAIN-CONTAINING"/>
    <property type="match status" value="1"/>
</dbReference>
<evidence type="ECO:0000256" key="6">
    <source>
        <dbReference type="SAM" id="MobiDB-lite"/>
    </source>
</evidence>
<dbReference type="GO" id="GO:0006325">
    <property type="term" value="P:chromatin organization"/>
    <property type="evidence" value="ECO:0007669"/>
    <property type="project" value="TreeGrafter"/>
</dbReference>
<evidence type="ECO:0000313" key="9">
    <source>
        <dbReference type="WBParaSite" id="HNAJ_0000104801-mRNA-1"/>
    </source>
</evidence>
<dbReference type="EMBL" id="UZAE01000368">
    <property type="protein sequence ID" value="VDN96907.1"/>
    <property type="molecule type" value="Genomic_DNA"/>
</dbReference>
<evidence type="ECO:0000256" key="2">
    <source>
        <dbReference type="ARBA" id="ARBA00022723"/>
    </source>
</evidence>
<evidence type="ECO:0000313" key="7">
    <source>
        <dbReference type="EMBL" id="VDN96907.1"/>
    </source>
</evidence>
<feature type="region of interest" description="Disordered" evidence="6">
    <location>
        <begin position="1"/>
        <end position="60"/>
    </location>
</feature>
<dbReference type="STRING" id="102285.A0A0R3T299"/>
<dbReference type="GO" id="GO:0008270">
    <property type="term" value="F:zinc ion binding"/>
    <property type="evidence" value="ECO:0007669"/>
    <property type="project" value="UniProtKB-KW"/>
</dbReference>
<evidence type="ECO:0000256" key="3">
    <source>
        <dbReference type="ARBA" id="ARBA00022771"/>
    </source>
</evidence>
<accession>A0A0R3T299</accession>
<keyword evidence="3" id="KW-0863">Zinc-finger</keyword>
<keyword evidence="2" id="KW-0479">Metal-binding</keyword>
<dbReference type="WBParaSite" id="HNAJ_0000104801-mRNA-1">
    <property type="protein sequence ID" value="HNAJ_0000104801-mRNA-1"/>
    <property type="gene ID" value="HNAJ_0000104801"/>
</dbReference>
<dbReference type="GO" id="GO:0005634">
    <property type="term" value="C:nucleus"/>
    <property type="evidence" value="ECO:0007669"/>
    <property type="project" value="UniProtKB-SubCell"/>
</dbReference>
<dbReference type="AlphaFoldDB" id="A0A0R3T299"/>
<dbReference type="PANTHER" id="PTHR13340:SF2">
    <property type="entry name" value="GATA ZINC FINGER DOMAIN-CONTAINING PROTEIN 1"/>
    <property type="match status" value="1"/>
</dbReference>
<sequence length="192" mass="21931">MSTGKPSSLPDIQPSDRACKRKRTARMDADFDFTGPAKKTLRTRGTNRQKSFNGSANSKLKSRRQLFKSNPIKISPAKPCIRLETRYFHRGIWYQIGDIVSLTDTDGDEYYAQIRTFIIDSHEDAHVVLTWLVPTVEAKGKKFEASNYVIGMEEDIPRRIECVAFYARCPSDYFRPVDSPYTVGSWIPPESL</sequence>
<keyword evidence="5" id="KW-0539">Nucleus</keyword>
<gene>
    <name evidence="7" type="ORF">HNAJ_LOCUS1048</name>
</gene>
<name>A0A0R3T299_RODNA</name>